<name>A0A918P2A2_9NEIS</name>
<dbReference type="SFLD" id="SFLDS00003">
    <property type="entry name" value="Haloacid_Dehalogenase"/>
    <property type="match status" value="1"/>
</dbReference>
<dbReference type="PANTHER" id="PTHR43611:SF3">
    <property type="entry name" value="FLAVIN MONONUCLEOTIDE HYDROLASE 1, CHLOROPLATIC"/>
    <property type="match status" value="1"/>
</dbReference>
<dbReference type="InterPro" id="IPR006439">
    <property type="entry name" value="HAD-SF_hydro_IA"/>
</dbReference>
<evidence type="ECO:0000313" key="1">
    <source>
        <dbReference type="EMBL" id="GGY11834.1"/>
    </source>
</evidence>
<sequence>MNVVFDLGGVLFDWNPEHRLAQFFADEALRERVRETVYRHGDWVALDRGVLTERQAIARFAERSGLPEVEIEGLLWATRLGMTPLDTSWALLFDLHGRGVPLYVVSNMSRRTFAFLRAHYPHWELFQGILVSGHLGLMKPDTAIYRQLIRQYGLSAADTVMIDDLEPNVIGARRAGMRAILFSSAESCRRRLAELTGE</sequence>
<accession>A0A918P2A2</accession>
<dbReference type="Gene3D" id="3.40.50.1000">
    <property type="entry name" value="HAD superfamily/HAD-like"/>
    <property type="match status" value="1"/>
</dbReference>
<evidence type="ECO:0000313" key="2">
    <source>
        <dbReference type="Proteomes" id="UP000645257"/>
    </source>
</evidence>
<dbReference type="Pfam" id="PF00702">
    <property type="entry name" value="Hydrolase"/>
    <property type="match status" value="1"/>
</dbReference>
<reference evidence="1" key="2">
    <citation type="submission" date="2020-09" db="EMBL/GenBank/DDBJ databases">
        <authorList>
            <person name="Sun Q."/>
            <person name="Kim S."/>
        </authorList>
    </citation>
    <scope>NUCLEOTIDE SEQUENCE</scope>
    <source>
        <strain evidence="1">KCTC 32182</strain>
    </source>
</reference>
<gene>
    <name evidence="1" type="ORF">GCM10011289_13400</name>
</gene>
<dbReference type="Proteomes" id="UP000645257">
    <property type="component" value="Unassembled WGS sequence"/>
</dbReference>
<dbReference type="SFLD" id="SFLDG01129">
    <property type="entry name" value="C1.5:_HAD__Beta-PGM__Phosphata"/>
    <property type="match status" value="1"/>
</dbReference>
<dbReference type="AlphaFoldDB" id="A0A918P2A2"/>
<organism evidence="1 2">
    <name type="scientific">Paludibacterium paludis</name>
    <dbReference type="NCBI Taxonomy" id="1225769"/>
    <lineage>
        <taxon>Bacteria</taxon>
        <taxon>Pseudomonadati</taxon>
        <taxon>Pseudomonadota</taxon>
        <taxon>Betaproteobacteria</taxon>
        <taxon>Neisseriales</taxon>
        <taxon>Chromobacteriaceae</taxon>
        <taxon>Paludibacterium</taxon>
    </lineage>
</organism>
<dbReference type="SUPFAM" id="SSF56784">
    <property type="entry name" value="HAD-like"/>
    <property type="match status" value="1"/>
</dbReference>
<protein>
    <submittedName>
        <fullName evidence="1">Haloacid dehalogenase</fullName>
    </submittedName>
</protein>
<dbReference type="EMBL" id="BMYX01000006">
    <property type="protein sequence ID" value="GGY11834.1"/>
    <property type="molecule type" value="Genomic_DNA"/>
</dbReference>
<dbReference type="NCBIfam" id="TIGR01509">
    <property type="entry name" value="HAD-SF-IA-v3"/>
    <property type="match status" value="1"/>
</dbReference>
<dbReference type="RefSeq" id="WP_189532568.1">
    <property type="nucleotide sequence ID" value="NZ_BMYX01000006.1"/>
</dbReference>
<comment type="caution">
    <text evidence="1">The sequence shown here is derived from an EMBL/GenBank/DDBJ whole genome shotgun (WGS) entry which is preliminary data.</text>
</comment>
<dbReference type="CDD" id="cd02603">
    <property type="entry name" value="HAD_sEH-N_like"/>
    <property type="match status" value="1"/>
</dbReference>
<proteinExistence type="predicted"/>
<dbReference type="PANTHER" id="PTHR43611">
    <property type="entry name" value="ALPHA-D-GLUCOSE 1-PHOSPHATE PHOSPHATASE"/>
    <property type="match status" value="1"/>
</dbReference>
<keyword evidence="2" id="KW-1185">Reference proteome</keyword>
<dbReference type="InterPro" id="IPR023214">
    <property type="entry name" value="HAD_sf"/>
</dbReference>
<dbReference type="InterPro" id="IPR036412">
    <property type="entry name" value="HAD-like_sf"/>
</dbReference>
<reference evidence="1" key="1">
    <citation type="journal article" date="2014" name="Int. J. Syst. Evol. Microbiol.">
        <title>Complete genome sequence of Corynebacterium casei LMG S-19264T (=DSM 44701T), isolated from a smear-ripened cheese.</title>
        <authorList>
            <consortium name="US DOE Joint Genome Institute (JGI-PGF)"/>
            <person name="Walter F."/>
            <person name="Albersmeier A."/>
            <person name="Kalinowski J."/>
            <person name="Ruckert C."/>
        </authorList>
    </citation>
    <scope>NUCLEOTIDE SEQUENCE</scope>
    <source>
        <strain evidence="1">KCTC 32182</strain>
    </source>
</reference>